<dbReference type="Proteomes" id="UP000014760">
    <property type="component" value="Unassembled WGS sequence"/>
</dbReference>
<keyword evidence="3" id="KW-1185">Reference proteome</keyword>
<evidence type="ECO:0000313" key="2">
    <source>
        <dbReference type="EnsemblMetazoa" id="CapteP192279"/>
    </source>
</evidence>
<proteinExistence type="predicted"/>
<dbReference type="EMBL" id="KB303457">
    <property type="protein sequence ID" value="ELU03090.1"/>
    <property type="molecule type" value="Genomic_DNA"/>
</dbReference>
<dbReference type="AlphaFoldDB" id="R7U9Q1"/>
<accession>R7U9Q1</accession>
<reference evidence="3" key="1">
    <citation type="submission" date="2012-12" db="EMBL/GenBank/DDBJ databases">
        <authorList>
            <person name="Hellsten U."/>
            <person name="Grimwood J."/>
            <person name="Chapman J.A."/>
            <person name="Shapiro H."/>
            <person name="Aerts A."/>
            <person name="Otillar R.P."/>
            <person name="Terry A.Y."/>
            <person name="Boore J.L."/>
            <person name="Simakov O."/>
            <person name="Marletaz F."/>
            <person name="Cho S.-J."/>
            <person name="Edsinger-Gonzales E."/>
            <person name="Havlak P."/>
            <person name="Kuo D.-H."/>
            <person name="Larsson T."/>
            <person name="Lv J."/>
            <person name="Arendt D."/>
            <person name="Savage R."/>
            <person name="Osoegawa K."/>
            <person name="de Jong P."/>
            <person name="Lindberg D.R."/>
            <person name="Seaver E.C."/>
            <person name="Weisblat D.A."/>
            <person name="Putnam N.H."/>
            <person name="Grigoriev I.V."/>
            <person name="Rokhsar D.S."/>
        </authorList>
    </citation>
    <scope>NUCLEOTIDE SEQUENCE</scope>
    <source>
        <strain evidence="3">I ESC-2004</strain>
    </source>
</reference>
<dbReference type="EnsemblMetazoa" id="CapteT192279">
    <property type="protein sequence ID" value="CapteP192279"/>
    <property type="gene ID" value="CapteG192279"/>
</dbReference>
<protein>
    <submittedName>
        <fullName evidence="1 2">Uncharacterized protein</fullName>
    </submittedName>
</protein>
<organism evidence="1">
    <name type="scientific">Capitella teleta</name>
    <name type="common">Polychaete worm</name>
    <dbReference type="NCBI Taxonomy" id="283909"/>
    <lineage>
        <taxon>Eukaryota</taxon>
        <taxon>Metazoa</taxon>
        <taxon>Spiralia</taxon>
        <taxon>Lophotrochozoa</taxon>
        <taxon>Annelida</taxon>
        <taxon>Polychaeta</taxon>
        <taxon>Sedentaria</taxon>
        <taxon>Scolecida</taxon>
        <taxon>Capitellidae</taxon>
        <taxon>Capitella</taxon>
    </lineage>
</organism>
<sequence>MAAIQDGLRLDLPEEVSEKAMVASEPPAAVNEQFPESMTERATKLETAIPRFAASARETSKTTPLTPAQVANAKKLDKLSQLRKWHYFEASCCFALGLKTLIGMC</sequence>
<name>R7U9Q1_CAPTE</name>
<reference evidence="2" key="3">
    <citation type="submission" date="2015-06" db="UniProtKB">
        <authorList>
            <consortium name="EnsemblMetazoa"/>
        </authorList>
    </citation>
    <scope>IDENTIFICATION</scope>
</reference>
<reference evidence="1 3" key="2">
    <citation type="journal article" date="2013" name="Nature">
        <title>Insights into bilaterian evolution from three spiralian genomes.</title>
        <authorList>
            <person name="Simakov O."/>
            <person name="Marletaz F."/>
            <person name="Cho S.J."/>
            <person name="Edsinger-Gonzales E."/>
            <person name="Havlak P."/>
            <person name="Hellsten U."/>
            <person name="Kuo D.H."/>
            <person name="Larsson T."/>
            <person name="Lv J."/>
            <person name="Arendt D."/>
            <person name="Savage R."/>
            <person name="Osoegawa K."/>
            <person name="de Jong P."/>
            <person name="Grimwood J."/>
            <person name="Chapman J.A."/>
            <person name="Shapiro H."/>
            <person name="Aerts A."/>
            <person name="Otillar R.P."/>
            <person name="Terry A.Y."/>
            <person name="Boore J.L."/>
            <person name="Grigoriev I.V."/>
            <person name="Lindberg D.R."/>
            <person name="Seaver E.C."/>
            <person name="Weisblat D.A."/>
            <person name="Putnam N.H."/>
            <person name="Rokhsar D.S."/>
        </authorList>
    </citation>
    <scope>NUCLEOTIDE SEQUENCE</scope>
    <source>
        <strain evidence="1 3">I ESC-2004</strain>
    </source>
</reference>
<gene>
    <name evidence="1" type="ORF">CAPTEDRAFT_192279</name>
</gene>
<dbReference type="EMBL" id="AMQN01008570">
    <property type="status" value="NOT_ANNOTATED_CDS"/>
    <property type="molecule type" value="Genomic_DNA"/>
</dbReference>
<dbReference type="HOGENOM" id="CLU_2239133_0_0_1"/>
<evidence type="ECO:0000313" key="3">
    <source>
        <dbReference type="Proteomes" id="UP000014760"/>
    </source>
</evidence>
<evidence type="ECO:0000313" key="1">
    <source>
        <dbReference type="EMBL" id="ELU03090.1"/>
    </source>
</evidence>